<dbReference type="Proteomes" id="UP000479114">
    <property type="component" value="Chromosome"/>
</dbReference>
<dbReference type="InterPro" id="IPR012854">
    <property type="entry name" value="Cu_amine_oxidase-like_N"/>
</dbReference>
<evidence type="ECO:0000259" key="2">
    <source>
        <dbReference type="Pfam" id="PF07833"/>
    </source>
</evidence>
<name>A0A6C0P0J6_9BACL</name>
<dbReference type="SUPFAM" id="SSF55383">
    <property type="entry name" value="Copper amine oxidase, domain N"/>
    <property type="match status" value="2"/>
</dbReference>
<dbReference type="Gene3D" id="3.30.457.10">
    <property type="entry name" value="Copper amine oxidase-like, N-terminal domain"/>
    <property type="match status" value="2"/>
</dbReference>
<dbReference type="Pfam" id="PF07833">
    <property type="entry name" value="Cu_amine_oxidN1"/>
    <property type="match status" value="2"/>
</dbReference>
<evidence type="ECO:0000313" key="3">
    <source>
        <dbReference type="EMBL" id="QHW32050.1"/>
    </source>
</evidence>
<feature type="domain" description="Copper amine oxidase-like N-terminal" evidence="2">
    <location>
        <begin position="51"/>
        <end position="158"/>
    </location>
</feature>
<gene>
    <name evidence="3" type="ORF">GZH47_15360</name>
</gene>
<protein>
    <submittedName>
        <fullName evidence="3">Copper amine oxidase N-terminal domain-containing protein</fullName>
    </submittedName>
</protein>
<evidence type="ECO:0000256" key="1">
    <source>
        <dbReference type="SAM" id="SignalP"/>
    </source>
</evidence>
<dbReference type="InterPro" id="IPR036582">
    <property type="entry name" value="Mao_N_sf"/>
</dbReference>
<dbReference type="AlphaFoldDB" id="A0A6C0P0J6"/>
<feature type="chain" id="PRO_5038349574" evidence="1">
    <location>
        <begin position="31"/>
        <end position="762"/>
    </location>
</feature>
<feature type="signal peptide" evidence="1">
    <location>
        <begin position="1"/>
        <end position="30"/>
    </location>
</feature>
<dbReference type="EMBL" id="CP048286">
    <property type="protein sequence ID" value="QHW32050.1"/>
    <property type="molecule type" value="Genomic_DNA"/>
</dbReference>
<feature type="domain" description="Copper amine oxidase-like N-terminal" evidence="2">
    <location>
        <begin position="647"/>
        <end position="750"/>
    </location>
</feature>
<dbReference type="KEGG" id="prz:GZH47_15360"/>
<sequence length="762" mass="80173">MHRKSLRLRTLATNAVLIAAMALSAPVLTAAKPAAAAATADSSASAGITVTVNGAAFKPATAPFIADGTVYLPVRDTGELLGATIAWLAPTRTVTMHYPELSVTLGEGSASAAVNGKTVTLTAPLKSVGGQVFVPLRFFAEVMGADVKWNAASRTVSIAHADDFIRQKWGSIWLNRKTGELYIAKDDQSQAVDYGKLNVSLQGEVTFNASGYSGDNWVLTVVDRYGAGPVHYDAYNVLFRKQTIVAQKKASYESRYEQNTASFQMYQSKEWLSYNALTDGKIVTVYDGDAKAVKEYDLPALTGQDDVFTVLAVGNDYLEVRPGKTGLLTLIDLKDGTVAIMADKLLDGQELNAVHAHADPNHTDGLGYGGDTGTGELGFYYTSPLGSANGSSIRLTYERPSYDEERSKLPKPKTLGELAAACGPATVKTVDMADGDQIYIPLSGANEADRTGIAAVCGIVRKFADKGVEETLPSYFGDRFFHGMEISFTGDDYLSMYIAGPGKLALGAGLGGKTTVLNDSQAVTDFEQLKKLPTSIVVKPNPVHFGETLHFSGNNGNGEASGLFRVYWQPSAAGASSQAPLVIYSGTTTFGRYDVQFGMPAFGQAPDGTMKPILPGKGKLSITGNGSGMPFPADTELAAASAPFLSVNGVPAADAALKPLAVGGRIYVPVRAVASLSGQPVTWDKATNSILIRTKPSTAKPASKGALTLWIDGKQGAADIQPIVRGGAAYVPIRAVTAAFGYPVTWNGASGCANITIVRPGK</sequence>
<evidence type="ECO:0000313" key="4">
    <source>
        <dbReference type="Proteomes" id="UP000479114"/>
    </source>
</evidence>
<dbReference type="RefSeq" id="WP_162640854.1">
    <property type="nucleotide sequence ID" value="NZ_CP048286.1"/>
</dbReference>
<reference evidence="3 4" key="1">
    <citation type="submission" date="2020-02" db="EMBL/GenBank/DDBJ databases">
        <title>Paenibacillus sp. nov., isolated from rhizosphere soil of tomato.</title>
        <authorList>
            <person name="Weon H.-Y."/>
            <person name="Lee S.A."/>
        </authorList>
    </citation>
    <scope>NUCLEOTIDE SEQUENCE [LARGE SCALE GENOMIC DNA]</scope>
    <source>
        <strain evidence="3 4">14171R-81</strain>
    </source>
</reference>
<keyword evidence="4" id="KW-1185">Reference proteome</keyword>
<accession>A0A6C0P0J6</accession>
<organism evidence="3 4">
    <name type="scientific">Paenibacillus rhizovicinus</name>
    <dbReference type="NCBI Taxonomy" id="2704463"/>
    <lineage>
        <taxon>Bacteria</taxon>
        <taxon>Bacillati</taxon>
        <taxon>Bacillota</taxon>
        <taxon>Bacilli</taxon>
        <taxon>Bacillales</taxon>
        <taxon>Paenibacillaceae</taxon>
        <taxon>Paenibacillus</taxon>
    </lineage>
</organism>
<keyword evidence="1" id="KW-0732">Signal</keyword>
<proteinExistence type="predicted"/>